<dbReference type="Pfam" id="PF00799">
    <property type="entry name" value="Gemini_AL1"/>
    <property type="match status" value="1"/>
</dbReference>
<dbReference type="GO" id="GO:0046872">
    <property type="term" value="F:metal ion binding"/>
    <property type="evidence" value="ECO:0007669"/>
    <property type="project" value="UniProtKB-KW"/>
</dbReference>
<feature type="domain" description="CRESS-DNA virus Rep endonuclease" evidence="12">
    <location>
        <begin position="6"/>
        <end position="111"/>
    </location>
</feature>
<keyword evidence="9" id="KW-0378">Hydrolase</keyword>
<evidence type="ECO:0000256" key="7">
    <source>
        <dbReference type="ARBA" id="ARBA00022741"/>
    </source>
</evidence>
<evidence type="ECO:0000256" key="8">
    <source>
        <dbReference type="ARBA" id="ARBA00022759"/>
    </source>
</evidence>
<comment type="subcellular location">
    <subcellularLocation>
        <location evidence="1">Host nucleus</location>
    </subcellularLocation>
</comment>
<evidence type="ECO:0000259" key="12">
    <source>
        <dbReference type="PROSITE" id="PS52020"/>
    </source>
</evidence>
<dbReference type="GO" id="GO:0003677">
    <property type="term" value="F:DNA binding"/>
    <property type="evidence" value="ECO:0007669"/>
    <property type="project" value="UniProtKB-KW"/>
</dbReference>
<name>A0A2K9LT51_9VIRU</name>
<gene>
    <name evidence="13" type="primary">Rep</name>
</gene>
<keyword evidence="3" id="KW-0548">Nucleotidyltransferase</keyword>
<dbReference type="EMBL" id="KY487993">
    <property type="protein sequence ID" value="AUM62053.1"/>
    <property type="molecule type" value="Genomic_DNA"/>
</dbReference>
<keyword evidence="2" id="KW-0808">Transferase</keyword>
<keyword evidence="6" id="KW-0479">Metal-binding</keyword>
<dbReference type="GO" id="GO:0006260">
    <property type="term" value="P:DNA replication"/>
    <property type="evidence" value="ECO:0007669"/>
    <property type="project" value="UniProtKB-KW"/>
</dbReference>
<evidence type="ECO:0000313" key="13">
    <source>
        <dbReference type="EMBL" id="AUM62053.1"/>
    </source>
</evidence>
<organism evidence="13">
    <name type="scientific">uncultured virus</name>
    <dbReference type="NCBI Taxonomy" id="340016"/>
    <lineage>
        <taxon>Viruses</taxon>
        <taxon>environmental samples</taxon>
    </lineage>
</organism>
<dbReference type="GO" id="GO:0016779">
    <property type="term" value="F:nucleotidyltransferase activity"/>
    <property type="evidence" value="ECO:0007669"/>
    <property type="project" value="UniProtKB-KW"/>
</dbReference>
<keyword evidence="11" id="KW-0238">DNA-binding</keyword>
<sequence>MSQQFRLQSRYVLLTYSQCGDLDPQLVCDHLATIPAECLIGRENHADGGIHLHAFVDFGRRVNIRDQRLFDVDGRHPNIQPCGRTPQKMLDYAIKDGDVVAGGLDPDLGGEDVSGDGTVWHTIANAETVDRFWELVRELAPRALLCNHQSLRAYADWHYRPPAVAYRHPCELRIVSDHVPELDYWVRDNLSGVGKSYTYGPARAASRCAGAQAATCSDGPLVRWFTSYTWASGG</sequence>
<keyword evidence="5" id="KW-0540">Nuclease</keyword>
<evidence type="ECO:0000256" key="4">
    <source>
        <dbReference type="ARBA" id="ARBA00022705"/>
    </source>
</evidence>
<dbReference type="GO" id="GO:0000166">
    <property type="term" value="F:nucleotide binding"/>
    <property type="evidence" value="ECO:0007669"/>
    <property type="project" value="UniProtKB-KW"/>
</dbReference>
<evidence type="ECO:0000256" key="11">
    <source>
        <dbReference type="ARBA" id="ARBA00023125"/>
    </source>
</evidence>
<dbReference type="Gene3D" id="3.40.1310.20">
    <property type="match status" value="1"/>
</dbReference>
<evidence type="ECO:0000256" key="1">
    <source>
        <dbReference type="ARBA" id="ARBA00004147"/>
    </source>
</evidence>
<keyword evidence="7" id="KW-0547">Nucleotide-binding</keyword>
<evidence type="ECO:0000256" key="5">
    <source>
        <dbReference type="ARBA" id="ARBA00022722"/>
    </source>
</evidence>
<evidence type="ECO:0000256" key="9">
    <source>
        <dbReference type="ARBA" id="ARBA00022801"/>
    </source>
</evidence>
<evidence type="ECO:0000256" key="6">
    <source>
        <dbReference type="ARBA" id="ARBA00022723"/>
    </source>
</evidence>
<evidence type="ECO:0000256" key="3">
    <source>
        <dbReference type="ARBA" id="ARBA00022695"/>
    </source>
</evidence>
<accession>A0A2K9LT51</accession>
<dbReference type="GO" id="GO:0042025">
    <property type="term" value="C:host cell nucleus"/>
    <property type="evidence" value="ECO:0007669"/>
    <property type="project" value="UniProtKB-SubCell"/>
</dbReference>
<keyword evidence="4" id="KW-0235">DNA replication</keyword>
<evidence type="ECO:0000256" key="2">
    <source>
        <dbReference type="ARBA" id="ARBA00022679"/>
    </source>
</evidence>
<dbReference type="GO" id="GO:0016787">
    <property type="term" value="F:hydrolase activity"/>
    <property type="evidence" value="ECO:0007669"/>
    <property type="project" value="UniProtKB-KW"/>
</dbReference>
<proteinExistence type="predicted"/>
<evidence type="ECO:0000256" key="10">
    <source>
        <dbReference type="ARBA" id="ARBA00023124"/>
    </source>
</evidence>
<dbReference type="SUPFAM" id="SSF55464">
    <property type="entry name" value="Origin of replication-binding domain, RBD-like"/>
    <property type="match status" value="1"/>
</dbReference>
<protein>
    <submittedName>
        <fullName evidence="13">Rep</fullName>
    </submittedName>
</protein>
<dbReference type="GO" id="GO:0004519">
    <property type="term" value="F:endonuclease activity"/>
    <property type="evidence" value="ECO:0007669"/>
    <property type="project" value="UniProtKB-KW"/>
</dbReference>
<reference evidence="13" key="1">
    <citation type="submission" date="2017-01" db="EMBL/GenBank/DDBJ databases">
        <title>High-throughput sequencing uncovers low homogeneity in the biogeography of single-stranded DNA viruses.</title>
        <authorList>
            <person name="Pearson V.M."/>
            <person name="Rokyta D.R."/>
        </authorList>
    </citation>
    <scope>NUCLEOTIDE SEQUENCE</scope>
</reference>
<keyword evidence="10" id="KW-0190">Covalent protein-DNA linkage</keyword>
<dbReference type="PROSITE" id="PS52020">
    <property type="entry name" value="CRESS_DNA_REP"/>
    <property type="match status" value="1"/>
</dbReference>
<dbReference type="InterPro" id="IPR049912">
    <property type="entry name" value="CRESS_DNA_REP"/>
</dbReference>
<keyword evidence="8" id="KW-0255">Endonuclease</keyword>